<comment type="catalytic activity">
    <reaction evidence="1">
        <text>a beta-D-glucosyl-(1&lt;-&gt;1')-N-acylsphing-4-enine + H2O = an N-acylsphing-4-enine + D-glucose</text>
        <dbReference type="Rhea" id="RHEA:13269"/>
        <dbReference type="ChEBI" id="CHEBI:4167"/>
        <dbReference type="ChEBI" id="CHEBI:15377"/>
        <dbReference type="ChEBI" id="CHEBI:22801"/>
        <dbReference type="ChEBI" id="CHEBI:52639"/>
        <dbReference type="EC" id="3.2.1.45"/>
    </reaction>
    <physiologicalReaction direction="left-to-right" evidence="1">
        <dbReference type="Rhea" id="RHEA:13270"/>
    </physiologicalReaction>
</comment>
<dbReference type="GO" id="GO:0007040">
    <property type="term" value="P:lysosome organization"/>
    <property type="evidence" value="ECO:0007669"/>
    <property type="project" value="UniProtKB-ARBA"/>
</dbReference>
<dbReference type="GO" id="GO:0006680">
    <property type="term" value="P:glucosylceramide catabolic process"/>
    <property type="evidence" value="ECO:0007669"/>
    <property type="project" value="TreeGrafter"/>
</dbReference>
<comment type="similarity">
    <text evidence="4 12">Belongs to the glycosyl hydrolase 30 family.</text>
</comment>
<evidence type="ECO:0000259" key="15">
    <source>
        <dbReference type="Pfam" id="PF17189"/>
    </source>
</evidence>
<dbReference type="GO" id="GO:0032006">
    <property type="term" value="P:regulation of TOR signaling"/>
    <property type="evidence" value="ECO:0007669"/>
    <property type="project" value="UniProtKB-ARBA"/>
</dbReference>
<feature type="chain" id="PRO_5032747544" description="Glucosylceramidase" evidence="13">
    <location>
        <begin position="25"/>
        <end position="541"/>
    </location>
</feature>
<keyword evidence="7 12" id="KW-0378">Hydrolase</keyword>
<feature type="domain" description="Glycosyl hydrolase family 30 TIM-barrel" evidence="14">
    <location>
        <begin position="104"/>
        <end position="468"/>
    </location>
</feature>
<evidence type="ECO:0000256" key="1">
    <source>
        <dbReference type="ARBA" id="ARBA00001013"/>
    </source>
</evidence>
<evidence type="ECO:0000256" key="5">
    <source>
        <dbReference type="ARBA" id="ARBA00012658"/>
    </source>
</evidence>
<evidence type="ECO:0000256" key="10">
    <source>
        <dbReference type="ARBA" id="ARBA00050474"/>
    </source>
</evidence>
<dbReference type="GO" id="GO:0005102">
    <property type="term" value="F:signaling receptor binding"/>
    <property type="evidence" value="ECO:0007669"/>
    <property type="project" value="UniProtKB-ARBA"/>
</dbReference>
<keyword evidence="12" id="KW-0326">Glycosidase</keyword>
<evidence type="ECO:0000313" key="16">
    <source>
        <dbReference type="EMBL" id="KAF9406717.1"/>
    </source>
</evidence>
<keyword evidence="8 12" id="KW-0746">Sphingolipid metabolism</keyword>
<evidence type="ECO:0000259" key="14">
    <source>
        <dbReference type="Pfam" id="PF02055"/>
    </source>
</evidence>
<evidence type="ECO:0000256" key="6">
    <source>
        <dbReference type="ARBA" id="ARBA00022729"/>
    </source>
</evidence>
<dbReference type="Gene3D" id="2.60.40.1180">
    <property type="entry name" value="Golgi alpha-mannosidase II"/>
    <property type="match status" value="1"/>
</dbReference>
<dbReference type="GO" id="GO:0016241">
    <property type="term" value="P:regulation of macroautophagy"/>
    <property type="evidence" value="ECO:0007669"/>
    <property type="project" value="UniProtKB-ARBA"/>
</dbReference>
<dbReference type="InterPro" id="IPR013780">
    <property type="entry name" value="Glyco_hydro_b"/>
</dbReference>
<dbReference type="EC" id="3.2.1.45" evidence="5 12"/>
<dbReference type="GO" id="GO:0051246">
    <property type="term" value="P:regulation of protein metabolic process"/>
    <property type="evidence" value="ECO:0007669"/>
    <property type="project" value="UniProtKB-ARBA"/>
</dbReference>
<reference evidence="16" key="1">
    <citation type="submission" date="2020-08" db="EMBL/GenBank/DDBJ databases">
        <title>Spodoptera exigua strain:BAW_Kor-Di-RS1 Genome sequencing and assembly.</title>
        <authorList>
            <person name="Kim J."/>
            <person name="Nam H.Y."/>
            <person name="Kwon M."/>
            <person name="Choi J.H."/>
            <person name="Cho S.R."/>
            <person name="Kim G.-H."/>
        </authorList>
    </citation>
    <scope>NUCLEOTIDE SEQUENCE</scope>
    <source>
        <strain evidence="16">BAW_Kor-Di-RS1</strain>
        <tissue evidence="16">Whole-body</tissue>
    </source>
</reference>
<dbReference type="PANTHER" id="PTHR11069:SF23">
    <property type="entry name" value="LYSOSOMAL ACID GLUCOSYLCERAMIDASE"/>
    <property type="match status" value="1"/>
</dbReference>
<evidence type="ECO:0000256" key="11">
    <source>
        <dbReference type="ARBA" id="ARBA00051345"/>
    </source>
</evidence>
<dbReference type="InterPro" id="IPR001139">
    <property type="entry name" value="Glyco_hydro_30"/>
</dbReference>
<evidence type="ECO:0000256" key="7">
    <source>
        <dbReference type="ARBA" id="ARBA00022801"/>
    </source>
</evidence>
<dbReference type="Proteomes" id="UP000648187">
    <property type="component" value="Unassembled WGS sequence"/>
</dbReference>
<dbReference type="AlphaFoldDB" id="A0A835G2G7"/>
<dbReference type="GO" id="GO:0030163">
    <property type="term" value="P:protein catabolic process"/>
    <property type="evidence" value="ECO:0007669"/>
    <property type="project" value="UniProtKB-ARBA"/>
</dbReference>
<evidence type="ECO:0000256" key="12">
    <source>
        <dbReference type="RuleBase" id="RU361188"/>
    </source>
</evidence>
<dbReference type="InterPro" id="IPR033453">
    <property type="entry name" value="Glyco_hydro_30_TIM-barrel"/>
</dbReference>
<comment type="pathway">
    <text evidence="2">Lipid metabolism; sphingolipid metabolism.</text>
</comment>
<dbReference type="GO" id="GO:0042391">
    <property type="term" value="P:regulation of membrane potential"/>
    <property type="evidence" value="ECO:0007669"/>
    <property type="project" value="UniProtKB-ARBA"/>
</dbReference>
<dbReference type="Pfam" id="PF17189">
    <property type="entry name" value="Glyco_hydro_30C"/>
    <property type="match status" value="1"/>
</dbReference>
<feature type="domain" description="Glycosyl hydrolase family 30 beta sandwich" evidence="15">
    <location>
        <begin position="471"/>
        <end position="533"/>
    </location>
</feature>
<dbReference type="GO" id="GO:0008202">
    <property type="term" value="P:steroid metabolic process"/>
    <property type="evidence" value="ECO:0007669"/>
    <property type="project" value="UniProtKB-ARBA"/>
</dbReference>
<comment type="pathway">
    <text evidence="3">Sphingolipid metabolism.</text>
</comment>
<dbReference type="PRINTS" id="PR00843">
    <property type="entry name" value="GLHYDRLASE30"/>
</dbReference>
<evidence type="ECO:0000256" key="4">
    <source>
        <dbReference type="ARBA" id="ARBA00005382"/>
    </source>
</evidence>
<dbReference type="Gene3D" id="3.20.20.80">
    <property type="entry name" value="Glycosidases"/>
    <property type="match status" value="1"/>
</dbReference>
<evidence type="ECO:0000256" key="8">
    <source>
        <dbReference type="ARBA" id="ARBA00022919"/>
    </source>
</evidence>
<proteinExistence type="inferred from homology"/>
<dbReference type="PANTHER" id="PTHR11069">
    <property type="entry name" value="GLUCOSYLCERAMIDASE"/>
    <property type="match status" value="1"/>
</dbReference>
<dbReference type="FunFam" id="3.20.20.80:FF:000030">
    <property type="entry name" value="Lysosomal acid glucosylceramidase"/>
    <property type="match status" value="1"/>
</dbReference>
<protein>
    <recommendedName>
        <fullName evidence="5 12">Glucosylceramidase</fullName>
        <ecNumber evidence="5 12">3.2.1.45</ecNumber>
    </recommendedName>
</protein>
<sequence>MMAPYKVCVLFGILAVCFIGACFADIPCEARKITGKSVVCVCNATYCDTISREPFVPNTYVVYSSSQSGLRFSKNRAELKQANYSDTGCIPTLVLNTKVKYQTVEGFGGATTDAAGINWKNLSLPLQKFLIDSYFSDKGLQYNMIRVPIGGTDFSTHAYAYNELPVNDTKLSNFTLTYEDFHYKLTSGTDPFHITFLSSQIPMIKAAMQASSTPVHVIATTWSPPLWMKTRPVYRGRSLLKPEYYQTYADYHYKFLEKYKEQGINVWGITTTNEPTTGLVGFIHSVNNLGWTAASMGRWIIMNLGPTIRNSTFKDVKIITGDDQRLTLPYWANVLVAEHPKVLDYVDGIAVHYYTDFLTPASILTEVSKSFPNKFIIATEACEGSIPILEKHVDVGSWVRAKKYAIDIIDDINHDVVGWIDWNLCLNVQGGPSYTANHVDSPILVFPEFNAFIKQPMFYAMGHFSKFVPRGSRRIEVTQKCGWKRSLWTTAFITPQNNVVVVLYNDGKATKVNLQLGSKQAVVEMEANSMATVELPPNVTF</sequence>
<dbReference type="GO" id="GO:0004348">
    <property type="term" value="F:glucosylceramidase activity"/>
    <property type="evidence" value="ECO:0007669"/>
    <property type="project" value="UniProtKB-EC"/>
</dbReference>
<name>A0A835G2G7_SPOEX</name>
<feature type="signal peptide" evidence="13">
    <location>
        <begin position="1"/>
        <end position="24"/>
    </location>
</feature>
<dbReference type="InterPro" id="IPR017853">
    <property type="entry name" value="GH"/>
</dbReference>
<keyword evidence="6 13" id="KW-0732">Signal</keyword>
<evidence type="ECO:0000256" key="9">
    <source>
        <dbReference type="ARBA" id="ARBA00023098"/>
    </source>
</evidence>
<dbReference type="GO" id="GO:0006914">
    <property type="term" value="P:autophagy"/>
    <property type="evidence" value="ECO:0007669"/>
    <property type="project" value="UniProtKB-ARBA"/>
</dbReference>
<dbReference type="SUPFAM" id="SSF51011">
    <property type="entry name" value="Glycosyl hydrolase domain"/>
    <property type="match status" value="1"/>
</dbReference>
<dbReference type="GO" id="GO:0005774">
    <property type="term" value="C:vacuolar membrane"/>
    <property type="evidence" value="ECO:0007669"/>
    <property type="project" value="UniProtKB-ARBA"/>
</dbReference>
<dbReference type="EMBL" id="JACKWZ010000557">
    <property type="protein sequence ID" value="KAF9406717.1"/>
    <property type="molecule type" value="Genomic_DNA"/>
</dbReference>
<evidence type="ECO:0000256" key="13">
    <source>
        <dbReference type="SAM" id="SignalP"/>
    </source>
</evidence>
<dbReference type="SUPFAM" id="SSF51445">
    <property type="entry name" value="(Trans)glycosidases"/>
    <property type="match status" value="1"/>
</dbReference>
<comment type="caution">
    <text evidence="16">The sequence shown here is derived from an EMBL/GenBank/DDBJ whole genome shotgun (WGS) entry which is preliminary data.</text>
</comment>
<comment type="catalytic activity">
    <reaction evidence="10">
        <text>a beta-D-glucosylceramide + H2O = an N-acyl-sphingoid base + D-glucose</text>
        <dbReference type="Rhea" id="RHEA:81447"/>
        <dbReference type="ChEBI" id="CHEBI:4167"/>
        <dbReference type="ChEBI" id="CHEBI:15377"/>
        <dbReference type="ChEBI" id="CHEBI:83264"/>
        <dbReference type="ChEBI" id="CHEBI:83273"/>
    </reaction>
    <physiologicalReaction direction="left-to-right" evidence="10">
        <dbReference type="Rhea" id="RHEA:81448"/>
    </physiologicalReaction>
</comment>
<keyword evidence="9 12" id="KW-0443">Lipid metabolism</keyword>
<evidence type="ECO:0000256" key="2">
    <source>
        <dbReference type="ARBA" id="ARBA00004760"/>
    </source>
</evidence>
<organism evidence="16 17">
    <name type="scientific">Spodoptera exigua</name>
    <name type="common">Beet armyworm</name>
    <name type="synonym">Noctua fulgens</name>
    <dbReference type="NCBI Taxonomy" id="7107"/>
    <lineage>
        <taxon>Eukaryota</taxon>
        <taxon>Metazoa</taxon>
        <taxon>Ecdysozoa</taxon>
        <taxon>Arthropoda</taxon>
        <taxon>Hexapoda</taxon>
        <taxon>Insecta</taxon>
        <taxon>Pterygota</taxon>
        <taxon>Neoptera</taxon>
        <taxon>Endopterygota</taxon>
        <taxon>Lepidoptera</taxon>
        <taxon>Glossata</taxon>
        <taxon>Ditrysia</taxon>
        <taxon>Noctuoidea</taxon>
        <taxon>Noctuidae</taxon>
        <taxon>Amphipyrinae</taxon>
        <taxon>Spodoptera</taxon>
    </lineage>
</organism>
<gene>
    <name evidence="16" type="ORF">HW555_013004</name>
</gene>
<dbReference type="GO" id="GO:0005764">
    <property type="term" value="C:lysosome"/>
    <property type="evidence" value="ECO:0007669"/>
    <property type="project" value="UniProtKB-ARBA"/>
</dbReference>
<evidence type="ECO:0000256" key="3">
    <source>
        <dbReference type="ARBA" id="ARBA00004991"/>
    </source>
</evidence>
<accession>A0A835G2G7</accession>
<dbReference type="PROSITE" id="PS51257">
    <property type="entry name" value="PROKAR_LIPOPROTEIN"/>
    <property type="match status" value="1"/>
</dbReference>
<dbReference type="Pfam" id="PF02055">
    <property type="entry name" value="Glyco_hydro_30"/>
    <property type="match status" value="1"/>
</dbReference>
<evidence type="ECO:0000313" key="17">
    <source>
        <dbReference type="Proteomes" id="UP000648187"/>
    </source>
</evidence>
<dbReference type="GO" id="GO:0016758">
    <property type="term" value="F:hexosyltransferase activity"/>
    <property type="evidence" value="ECO:0007669"/>
    <property type="project" value="UniProtKB-ARBA"/>
</dbReference>
<dbReference type="GO" id="GO:0010605">
    <property type="term" value="P:negative regulation of macromolecule metabolic process"/>
    <property type="evidence" value="ECO:0007669"/>
    <property type="project" value="UniProtKB-ARBA"/>
</dbReference>
<dbReference type="InterPro" id="IPR033452">
    <property type="entry name" value="GH30_C"/>
</dbReference>
<keyword evidence="17" id="KW-1185">Reference proteome</keyword>
<comment type="catalytic activity">
    <reaction evidence="11">
        <text>an N-acyl-1-beta-D-glucosyl-15-methylhexadecasphing-4-enine + H2O = an N-acyl-15-methylhexadecasphing-4-enine + D-glucose</text>
        <dbReference type="Rhea" id="RHEA:34755"/>
        <dbReference type="ChEBI" id="CHEBI:4167"/>
        <dbReference type="ChEBI" id="CHEBI:15377"/>
        <dbReference type="ChEBI" id="CHEBI:70815"/>
        <dbReference type="ChEBI" id="CHEBI:70846"/>
    </reaction>
    <physiologicalReaction direction="left-to-right" evidence="11">
        <dbReference type="Rhea" id="RHEA:34756"/>
    </physiologicalReaction>
</comment>
<dbReference type="GO" id="GO:0006066">
    <property type="term" value="P:alcohol metabolic process"/>
    <property type="evidence" value="ECO:0007669"/>
    <property type="project" value="UniProtKB-ARBA"/>
</dbReference>